<reference evidence="2" key="2">
    <citation type="submission" date="2020-06" db="EMBL/GenBank/DDBJ databases">
        <title>Helianthus annuus Genome sequencing and assembly Release 2.</title>
        <authorList>
            <person name="Gouzy J."/>
            <person name="Langlade N."/>
            <person name="Munos S."/>
        </authorList>
    </citation>
    <scope>NUCLEOTIDE SEQUENCE</scope>
    <source>
        <tissue evidence="2">Leaves</tissue>
    </source>
</reference>
<reference evidence="2" key="1">
    <citation type="journal article" date="2017" name="Nature">
        <title>The sunflower genome provides insights into oil metabolism, flowering and Asterid evolution.</title>
        <authorList>
            <person name="Badouin H."/>
            <person name="Gouzy J."/>
            <person name="Grassa C.J."/>
            <person name="Murat F."/>
            <person name="Staton S.E."/>
            <person name="Cottret L."/>
            <person name="Lelandais-Briere C."/>
            <person name="Owens G.L."/>
            <person name="Carrere S."/>
            <person name="Mayjonade B."/>
            <person name="Legrand L."/>
            <person name="Gill N."/>
            <person name="Kane N.C."/>
            <person name="Bowers J.E."/>
            <person name="Hubner S."/>
            <person name="Bellec A."/>
            <person name="Berard A."/>
            <person name="Berges H."/>
            <person name="Blanchet N."/>
            <person name="Boniface M.C."/>
            <person name="Brunel D."/>
            <person name="Catrice O."/>
            <person name="Chaidir N."/>
            <person name="Claudel C."/>
            <person name="Donnadieu C."/>
            <person name="Faraut T."/>
            <person name="Fievet G."/>
            <person name="Helmstetter N."/>
            <person name="King M."/>
            <person name="Knapp S.J."/>
            <person name="Lai Z."/>
            <person name="Le Paslier M.C."/>
            <person name="Lippi Y."/>
            <person name="Lorenzon L."/>
            <person name="Mandel J.R."/>
            <person name="Marage G."/>
            <person name="Marchand G."/>
            <person name="Marquand E."/>
            <person name="Bret-Mestries E."/>
            <person name="Morien E."/>
            <person name="Nambeesan S."/>
            <person name="Nguyen T."/>
            <person name="Pegot-Espagnet P."/>
            <person name="Pouilly N."/>
            <person name="Raftis F."/>
            <person name="Sallet E."/>
            <person name="Schiex T."/>
            <person name="Thomas J."/>
            <person name="Vandecasteele C."/>
            <person name="Vares D."/>
            <person name="Vear F."/>
            <person name="Vautrin S."/>
            <person name="Crespi M."/>
            <person name="Mangin B."/>
            <person name="Burke J.M."/>
            <person name="Salse J."/>
            <person name="Munos S."/>
            <person name="Vincourt P."/>
            <person name="Rieseberg L.H."/>
            <person name="Langlade N.B."/>
        </authorList>
    </citation>
    <scope>NUCLEOTIDE SEQUENCE</scope>
    <source>
        <tissue evidence="2">Leaves</tissue>
    </source>
</reference>
<proteinExistence type="predicted"/>
<keyword evidence="1" id="KW-0732">Signal</keyword>
<dbReference type="Gramene" id="mRNA:HanXRQr2_Chr05g0200221">
    <property type="protein sequence ID" value="CDS:HanXRQr2_Chr05g0200221.1"/>
    <property type="gene ID" value="HanXRQr2_Chr05g0200221"/>
</dbReference>
<keyword evidence="3" id="KW-1185">Reference proteome</keyword>
<organism evidence="2 3">
    <name type="scientific">Helianthus annuus</name>
    <name type="common">Common sunflower</name>
    <dbReference type="NCBI Taxonomy" id="4232"/>
    <lineage>
        <taxon>Eukaryota</taxon>
        <taxon>Viridiplantae</taxon>
        <taxon>Streptophyta</taxon>
        <taxon>Embryophyta</taxon>
        <taxon>Tracheophyta</taxon>
        <taxon>Spermatophyta</taxon>
        <taxon>Magnoliopsida</taxon>
        <taxon>eudicotyledons</taxon>
        <taxon>Gunneridae</taxon>
        <taxon>Pentapetalae</taxon>
        <taxon>asterids</taxon>
        <taxon>campanulids</taxon>
        <taxon>Asterales</taxon>
        <taxon>Asteraceae</taxon>
        <taxon>Asteroideae</taxon>
        <taxon>Heliantheae alliance</taxon>
        <taxon>Heliantheae</taxon>
        <taxon>Helianthus</taxon>
    </lineage>
</organism>
<evidence type="ECO:0000313" key="2">
    <source>
        <dbReference type="EMBL" id="KAF5804701.1"/>
    </source>
</evidence>
<protein>
    <submittedName>
        <fullName evidence="2">Uncharacterized protein</fullName>
    </submittedName>
</protein>
<dbReference type="EMBL" id="MNCJ02000320">
    <property type="protein sequence ID" value="KAF5804701.1"/>
    <property type="molecule type" value="Genomic_DNA"/>
</dbReference>
<sequence>MLPFSLLFFLFSLCMSAPKGFDGNPLESIVTAEFEGGDGGSPKNNSGFKFYICAVTLLLNYQFTIKTHSFIYL</sequence>
<name>A0A9K3IX27_HELAN</name>
<comment type="caution">
    <text evidence="2">The sequence shown here is derived from an EMBL/GenBank/DDBJ whole genome shotgun (WGS) entry which is preliminary data.</text>
</comment>
<gene>
    <name evidence="2" type="ORF">HanXRQr2_Chr05g0200221</name>
</gene>
<accession>A0A9K3IX27</accession>
<feature type="chain" id="PRO_5039950726" evidence="1">
    <location>
        <begin position="17"/>
        <end position="73"/>
    </location>
</feature>
<dbReference type="AlphaFoldDB" id="A0A9K3IX27"/>
<evidence type="ECO:0000256" key="1">
    <source>
        <dbReference type="SAM" id="SignalP"/>
    </source>
</evidence>
<evidence type="ECO:0000313" key="3">
    <source>
        <dbReference type="Proteomes" id="UP000215914"/>
    </source>
</evidence>
<feature type="signal peptide" evidence="1">
    <location>
        <begin position="1"/>
        <end position="16"/>
    </location>
</feature>
<dbReference type="Proteomes" id="UP000215914">
    <property type="component" value="Unassembled WGS sequence"/>
</dbReference>